<dbReference type="InterPro" id="IPR034581">
    <property type="entry name" value="PTAC12"/>
</dbReference>
<feature type="region of interest" description="Disordered" evidence="1">
    <location>
        <begin position="473"/>
        <end position="534"/>
    </location>
</feature>
<sequence length="545" mass="62901">MASLSAVWLYNDRGLRGSISADSFVNGKPRFNQFFQSSEESKLANLVAKIEALSEFSKEMPTPERSGSLEVRKAPSLPCIKCEKKDEDVEHVYVELPPYHSYMDSTSGQLEPASGARASIPEQEYWPEGTADRVRAARAPEPTGLSAGSPSYGKKPGSRRKKYKASVAAPESSEASIEFIDSEALESDEEMKEEPKDDSSDYVIYDTEHEDEETGYELDKKLGRPHPFIDPKVKKPIQGILSQEELWWNWRKPENEQWSRWQRRKPDVETVFLKAMAETGQVKLYGKEPTLTEASLYRARKHLYKEERLQAEQERLERTGPTAYYSEWVKAWKRDTSREAIQKHFEETGEDENTQLIEMFCHQTDREFRIMMGTDVRIPRDPLAMRMREDQIKQIWGGDPVYPTINYIQDPNEIIDYRGPDFHEPTPNMLDYLKEHGKIISRKELEKILAKEKTEQIELPDIDEAMARAVDIGENDGEGEDSEVDGEEEEEEDEKITRNWSVYKTTPRAQKSKDKPKKEGPLSLEEAIDESENLTDFLMDFEQDE</sequence>
<dbReference type="AlphaFoldDB" id="A0A5N5JR18"/>
<name>A0A5N5JR18_9ROSI</name>
<dbReference type="GO" id="GO:0042793">
    <property type="term" value="P:plastid transcription"/>
    <property type="evidence" value="ECO:0007669"/>
    <property type="project" value="TreeGrafter"/>
</dbReference>
<feature type="compositionally biased region" description="Acidic residues" evidence="1">
    <location>
        <begin position="180"/>
        <end position="192"/>
    </location>
</feature>
<gene>
    <name evidence="2" type="ORF">DKX38_025495</name>
</gene>
<feature type="compositionally biased region" description="Acidic residues" evidence="1">
    <location>
        <begin position="473"/>
        <end position="494"/>
    </location>
</feature>
<organism evidence="2 3">
    <name type="scientific">Salix brachista</name>
    <dbReference type="NCBI Taxonomy" id="2182728"/>
    <lineage>
        <taxon>Eukaryota</taxon>
        <taxon>Viridiplantae</taxon>
        <taxon>Streptophyta</taxon>
        <taxon>Embryophyta</taxon>
        <taxon>Tracheophyta</taxon>
        <taxon>Spermatophyta</taxon>
        <taxon>Magnoliopsida</taxon>
        <taxon>eudicotyledons</taxon>
        <taxon>Gunneridae</taxon>
        <taxon>Pentapetalae</taxon>
        <taxon>rosids</taxon>
        <taxon>fabids</taxon>
        <taxon>Malpighiales</taxon>
        <taxon>Salicaceae</taxon>
        <taxon>Saliceae</taxon>
        <taxon>Salix</taxon>
    </lineage>
</organism>
<feature type="compositionally biased region" description="Low complexity" evidence="1">
    <location>
        <begin position="165"/>
        <end position="178"/>
    </location>
</feature>
<accession>A0A5N5JR18</accession>
<keyword evidence="3" id="KW-1185">Reference proteome</keyword>
<feature type="region of interest" description="Disordered" evidence="1">
    <location>
        <begin position="138"/>
        <end position="201"/>
    </location>
</feature>
<feature type="compositionally biased region" description="Polar residues" evidence="1">
    <location>
        <begin position="498"/>
        <end position="509"/>
    </location>
</feature>
<dbReference type="GO" id="GO:0045893">
    <property type="term" value="P:positive regulation of DNA-templated transcription"/>
    <property type="evidence" value="ECO:0007669"/>
    <property type="project" value="TreeGrafter"/>
</dbReference>
<dbReference type="GO" id="GO:0009416">
    <property type="term" value="P:response to light stimulus"/>
    <property type="evidence" value="ECO:0007669"/>
    <property type="project" value="InterPro"/>
</dbReference>
<dbReference type="GO" id="GO:0005634">
    <property type="term" value="C:nucleus"/>
    <property type="evidence" value="ECO:0007669"/>
    <property type="project" value="InterPro"/>
</dbReference>
<feature type="region of interest" description="Disordered" evidence="1">
    <location>
        <begin position="104"/>
        <end position="126"/>
    </location>
</feature>
<dbReference type="PANTHER" id="PTHR35720">
    <property type="entry name" value="PROTEIN PLASTID TRANSCRIPTIONALLY ACTIVE 12, CHLOROPLASTIC"/>
    <property type="match status" value="1"/>
</dbReference>
<dbReference type="PANTHER" id="PTHR35720:SF1">
    <property type="entry name" value="PROTEIN PLASTID TRANSCRIPTIONALLY ACTIVE 12, CHLOROPLASTIC"/>
    <property type="match status" value="1"/>
</dbReference>
<evidence type="ECO:0000256" key="1">
    <source>
        <dbReference type="SAM" id="MobiDB-lite"/>
    </source>
</evidence>
<evidence type="ECO:0000313" key="2">
    <source>
        <dbReference type="EMBL" id="KAB5521176.1"/>
    </source>
</evidence>
<protein>
    <submittedName>
        <fullName evidence="2">Uncharacterized protein</fullName>
    </submittedName>
</protein>
<dbReference type="GO" id="GO:0090228">
    <property type="term" value="P:positive regulation of red or far-red light signaling pathway"/>
    <property type="evidence" value="ECO:0007669"/>
    <property type="project" value="InterPro"/>
</dbReference>
<dbReference type="GO" id="GO:0009507">
    <property type="term" value="C:chloroplast"/>
    <property type="evidence" value="ECO:0007669"/>
    <property type="project" value="InterPro"/>
</dbReference>
<dbReference type="EMBL" id="VDCV01000016">
    <property type="protein sequence ID" value="KAB5521176.1"/>
    <property type="molecule type" value="Genomic_DNA"/>
</dbReference>
<reference evidence="3" key="1">
    <citation type="journal article" date="2019" name="Gigascience">
        <title>De novo genome assembly of the endangered Acer yangbiense, a plant species with extremely small populations endemic to Yunnan Province, China.</title>
        <authorList>
            <person name="Yang J."/>
            <person name="Wariss H.M."/>
            <person name="Tao L."/>
            <person name="Zhang R."/>
            <person name="Yun Q."/>
            <person name="Hollingsworth P."/>
            <person name="Dao Z."/>
            <person name="Luo G."/>
            <person name="Guo H."/>
            <person name="Ma Y."/>
            <person name="Sun W."/>
        </authorList>
    </citation>
    <scope>NUCLEOTIDE SEQUENCE [LARGE SCALE GENOMIC DNA]</scope>
    <source>
        <strain evidence="3">cv. br00</strain>
    </source>
</reference>
<comment type="caution">
    <text evidence="2">The sequence shown here is derived from an EMBL/GenBank/DDBJ whole genome shotgun (WGS) entry which is preliminary data.</text>
</comment>
<evidence type="ECO:0000313" key="3">
    <source>
        <dbReference type="Proteomes" id="UP000326939"/>
    </source>
</evidence>
<dbReference type="Proteomes" id="UP000326939">
    <property type="component" value="Chromosome 16"/>
</dbReference>
<proteinExistence type="predicted"/>
<feature type="compositionally biased region" description="Basic and acidic residues" evidence="1">
    <location>
        <begin position="511"/>
        <end position="520"/>
    </location>
</feature>